<name>A0A2P5GVK7_9ENTR</name>
<dbReference type="EMBL" id="PQGD01000001">
    <property type="protein sequence ID" value="POP50592.1"/>
    <property type="molecule type" value="Genomic_DNA"/>
</dbReference>
<reference evidence="4 5" key="1">
    <citation type="submission" date="2018-01" db="EMBL/GenBank/DDBJ databases">
        <title>Superficieibacter electus gen. nov., sp. nov., an extended-spectrum beta-lactamase possessing member of the Enterobacteriaceae family, isolated from intensive care unit surfaces.</title>
        <authorList>
            <person name="Potter R.F."/>
            <person name="D'Souza A.W."/>
        </authorList>
    </citation>
    <scope>NUCLEOTIDE SEQUENCE [LARGE SCALE GENOMIC DNA]</scope>
    <source>
        <strain evidence="3 5">BP-1</strain>
        <strain evidence="2 4">BP-2</strain>
    </source>
</reference>
<evidence type="ECO:0000313" key="4">
    <source>
        <dbReference type="Proteomes" id="UP000237073"/>
    </source>
</evidence>
<evidence type="ECO:0000313" key="2">
    <source>
        <dbReference type="EMBL" id="POP47581.1"/>
    </source>
</evidence>
<gene>
    <name evidence="3" type="ORF">CHU32_00025</name>
    <name evidence="2" type="ORF">CHU33_00025</name>
</gene>
<evidence type="ECO:0000313" key="3">
    <source>
        <dbReference type="EMBL" id="POP50592.1"/>
    </source>
</evidence>
<keyword evidence="4" id="KW-1185">Reference proteome</keyword>
<comment type="caution">
    <text evidence="3">The sequence shown here is derived from an EMBL/GenBank/DDBJ whole genome shotgun (WGS) entry which is preliminary data.</text>
</comment>
<sequence length="99" mass="12224">MIYFRRKSIPELKGLPSGLRNRNYRDAFRMVRSHYQFWLGILIYIVLILFFTRLFAHFFPGINAFLKSFFCVLPAVIVWNQINIYLMRKYYRHILQRRE</sequence>
<keyword evidence="1" id="KW-0812">Transmembrane</keyword>
<evidence type="ECO:0000313" key="5">
    <source>
        <dbReference type="Proteomes" id="UP000247005"/>
    </source>
</evidence>
<dbReference type="EMBL" id="PQGE01000001">
    <property type="protein sequence ID" value="POP47581.1"/>
    <property type="molecule type" value="Genomic_DNA"/>
</dbReference>
<accession>A0A2P5GVK7</accession>
<keyword evidence="1" id="KW-1133">Transmembrane helix</keyword>
<keyword evidence="1" id="KW-0472">Membrane</keyword>
<dbReference type="Proteomes" id="UP000237073">
    <property type="component" value="Unassembled WGS sequence"/>
</dbReference>
<protein>
    <submittedName>
        <fullName evidence="3">Uncharacterized protein</fullName>
    </submittedName>
</protein>
<organism evidence="3 5">
    <name type="scientific">Superficieibacter electus</name>
    <dbReference type="NCBI Taxonomy" id="2022662"/>
    <lineage>
        <taxon>Bacteria</taxon>
        <taxon>Pseudomonadati</taxon>
        <taxon>Pseudomonadota</taxon>
        <taxon>Gammaproteobacteria</taxon>
        <taxon>Enterobacterales</taxon>
        <taxon>Enterobacteriaceae</taxon>
        <taxon>Superficieibacter</taxon>
    </lineage>
</organism>
<dbReference type="AlphaFoldDB" id="A0A2P5GVK7"/>
<proteinExistence type="predicted"/>
<dbReference type="Proteomes" id="UP000247005">
    <property type="component" value="Unassembled WGS sequence"/>
</dbReference>
<feature type="transmembrane region" description="Helical" evidence="1">
    <location>
        <begin position="65"/>
        <end position="87"/>
    </location>
</feature>
<evidence type="ECO:0000256" key="1">
    <source>
        <dbReference type="SAM" id="Phobius"/>
    </source>
</evidence>
<feature type="transmembrane region" description="Helical" evidence="1">
    <location>
        <begin position="37"/>
        <end position="59"/>
    </location>
</feature>